<keyword evidence="2 4" id="KW-0238">DNA-binding</keyword>
<dbReference type="Proteomes" id="UP000465360">
    <property type="component" value="Unassembled WGS sequence"/>
</dbReference>
<dbReference type="GO" id="GO:0003700">
    <property type="term" value="F:DNA-binding transcription factor activity"/>
    <property type="evidence" value="ECO:0007669"/>
    <property type="project" value="TreeGrafter"/>
</dbReference>
<proteinExistence type="predicted"/>
<dbReference type="InterPro" id="IPR001647">
    <property type="entry name" value="HTH_TetR"/>
</dbReference>
<dbReference type="InterPro" id="IPR009057">
    <property type="entry name" value="Homeodomain-like_sf"/>
</dbReference>
<dbReference type="GO" id="GO:0000976">
    <property type="term" value="F:transcription cis-regulatory region binding"/>
    <property type="evidence" value="ECO:0007669"/>
    <property type="project" value="TreeGrafter"/>
</dbReference>
<dbReference type="EMBL" id="BLKZ01000001">
    <property type="protein sequence ID" value="GFG89419.1"/>
    <property type="molecule type" value="Genomic_DNA"/>
</dbReference>
<evidence type="ECO:0000256" key="3">
    <source>
        <dbReference type="ARBA" id="ARBA00023163"/>
    </source>
</evidence>
<feature type="domain" description="HTH tetR-type" evidence="5">
    <location>
        <begin position="21"/>
        <end position="81"/>
    </location>
</feature>
<evidence type="ECO:0000256" key="2">
    <source>
        <dbReference type="ARBA" id="ARBA00023125"/>
    </source>
</evidence>
<organism evidence="6 7">
    <name type="scientific">Mycobacterium bourgelatii</name>
    <dbReference type="NCBI Taxonomy" id="1273442"/>
    <lineage>
        <taxon>Bacteria</taxon>
        <taxon>Bacillati</taxon>
        <taxon>Actinomycetota</taxon>
        <taxon>Actinomycetes</taxon>
        <taxon>Mycobacteriales</taxon>
        <taxon>Mycobacteriaceae</taxon>
        <taxon>Mycobacterium</taxon>
    </lineage>
</organism>
<name>A0A7I9YLB0_MYCBU</name>
<sequence length="201" mass="22002">MSDADISGEPTVRMTRAELAAATKERIVTGAQQLLQEQPYEDVTLVGIAAAARVSHQTVLNHFESKDGVILAVLDALRQQTAAVLSRPQPGDVKSVVRALVGTYEMVGDIVVGWLSSSQHSAESEQAMTDGRGRHQQWLEKMFADALPTGIATRRRMVTGLEAATDIYVWKLLRRDLRRSRAATEDVMGDLVFGVLNGPYK</sequence>
<reference evidence="6 7" key="1">
    <citation type="journal article" date="2019" name="Emerg. Microbes Infect.">
        <title>Comprehensive subspecies identification of 175 nontuberculous mycobacteria species based on 7547 genomic profiles.</title>
        <authorList>
            <person name="Matsumoto Y."/>
            <person name="Kinjo T."/>
            <person name="Motooka D."/>
            <person name="Nabeya D."/>
            <person name="Jung N."/>
            <person name="Uechi K."/>
            <person name="Horii T."/>
            <person name="Iida T."/>
            <person name="Fujita J."/>
            <person name="Nakamura S."/>
        </authorList>
    </citation>
    <scope>NUCLEOTIDE SEQUENCE [LARGE SCALE GENOMIC DNA]</scope>
    <source>
        <strain evidence="6 7">JCM 30725</strain>
    </source>
</reference>
<dbReference type="InterPro" id="IPR050109">
    <property type="entry name" value="HTH-type_TetR-like_transc_reg"/>
</dbReference>
<dbReference type="Gene3D" id="1.10.357.10">
    <property type="entry name" value="Tetracycline Repressor, domain 2"/>
    <property type="match status" value="1"/>
</dbReference>
<accession>A0A7I9YLB0</accession>
<dbReference type="PANTHER" id="PTHR30055">
    <property type="entry name" value="HTH-TYPE TRANSCRIPTIONAL REGULATOR RUTR"/>
    <property type="match status" value="1"/>
</dbReference>
<dbReference type="PANTHER" id="PTHR30055:SF234">
    <property type="entry name" value="HTH-TYPE TRANSCRIPTIONAL REGULATOR BETI"/>
    <property type="match status" value="1"/>
</dbReference>
<dbReference type="AlphaFoldDB" id="A0A7I9YLB0"/>
<feature type="DNA-binding region" description="H-T-H motif" evidence="4">
    <location>
        <begin position="44"/>
        <end position="63"/>
    </location>
</feature>
<dbReference type="Pfam" id="PF00440">
    <property type="entry name" value="TetR_N"/>
    <property type="match status" value="1"/>
</dbReference>
<protein>
    <recommendedName>
        <fullName evidence="5">HTH tetR-type domain-containing protein</fullName>
    </recommendedName>
</protein>
<dbReference type="PROSITE" id="PS50977">
    <property type="entry name" value="HTH_TETR_2"/>
    <property type="match status" value="1"/>
</dbReference>
<evidence type="ECO:0000256" key="1">
    <source>
        <dbReference type="ARBA" id="ARBA00023015"/>
    </source>
</evidence>
<gene>
    <name evidence="6" type="ORF">MBOU_14610</name>
</gene>
<evidence type="ECO:0000256" key="4">
    <source>
        <dbReference type="PROSITE-ProRule" id="PRU00335"/>
    </source>
</evidence>
<evidence type="ECO:0000313" key="6">
    <source>
        <dbReference type="EMBL" id="GFG89419.1"/>
    </source>
</evidence>
<keyword evidence="7" id="KW-1185">Reference proteome</keyword>
<keyword evidence="3" id="KW-0804">Transcription</keyword>
<dbReference type="SUPFAM" id="SSF46689">
    <property type="entry name" value="Homeodomain-like"/>
    <property type="match status" value="1"/>
</dbReference>
<dbReference type="PRINTS" id="PR00455">
    <property type="entry name" value="HTHTETR"/>
</dbReference>
<keyword evidence="1" id="KW-0805">Transcription regulation</keyword>
<evidence type="ECO:0000259" key="5">
    <source>
        <dbReference type="PROSITE" id="PS50977"/>
    </source>
</evidence>
<comment type="caution">
    <text evidence="6">The sequence shown here is derived from an EMBL/GenBank/DDBJ whole genome shotgun (WGS) entry which is preliminary data.</text>
</comment>
<dbReference type="RefSeq" id="WP_163709649.1">
    <property type="nucleotide sequence ID" value="NZ_BLKZ01000001.1"/>
</dbReference>
<evidence type="ECO:0000313" key="7">
    <source>
        <dbReference type="Proteomes" id="UP000465360"/>
    </source>
</evidence>